<name>A0ABP4WZ47_9MICO</name>
<evidence type="ECO:0000313" key="2">
    <source>
        <dbReference type="EMBL" id="GAA1764002.1"/>
    </source>
</evidence>
<evidence type="ECO:0000313" key="3">
    <source>
        <dbReference type="Proteomes" id="UP001500506"/>
    </source>
</evidence>
<keyword evidence="1" id="KW-1133">Transmembrane helix</keyword>
<keyword evidence="1" id="KW-0812">Transmembrane</keyword>
<proteinExistence type="predicted"/>
<protein>
    <recommendedName>
        <fullName evidence="4">Sensor domain-containing protein</fullName>
    </recommendedName>
</protein>
<evidence type="ECO:0000256" key="1">
    <source>
        <dbReference type="SAM" id="Phobius"/>
    </source>
</evidence>
<comment type="caution">
    <text evidence="2">The sequence shown here is derived from an EMBL/GenBank/DDBJ whole genome shotgun (WGS) entry which is preliminary data.</text>
</comment>
<reference evidence="3" key="1">
    <citation type="journal article" date="2019" name="Int. J. Syst. Evol. Microbiol.">
        <title>The Global Catalogue of Microorganisms (GCM) 10K type strain sequencing project: providing services to taxonomists for standard genome sequencing and annotation.</title>
        <authorList>
            <consortium name="The Broad Institute Genomics Platform"/>
            <consortium name="The Broad Institute Genome Sequencing Center for Infectious Disease"/>
            <person name="Wu L."/>
            <person name="Ma J."/>
        </authorList>
    </citation>
    <scope>NUCLEOTIDE SEQUENCE [LARGE SCALE GENOMIC DNA]</scope>
    <source>
        <strain evidence="3">JCM 14319</strain>
    </source>
</reference>
<evidence type="ECO:0008006" key="4">
    <source>
        <dbReference type="Google" id="ProtNLM"/>
    </source>
</evidence>
<dbReference type="Gene3D" id="3.40.1000.70">
    <property type="entry name" value="PknH-like extracellular domain"/>
    <property type="match status" value="1"/>
</dbReference>
<accession>A0ABP4WZ47</accession>
<keyword evidence="3" id="KW-1185">Reference proteome</keyword>
<organism evidence="2 3">
    <name type="scientific">Agromyces humatus</name>
    <dbReference type="NCBI Taxonomy" id="279573"/>
    <lineage>
        <taxon>Bacteria</taxon>
        <taxon>Bacillati</taxon>
        <taxon>Actinomycetota</taxon>
        <taxon>Actinomycetes</taxon>
        <taxon>Micrococcales</taxon>
        <taxon>Microbacteriaceae</taxon>
        <taxon>Agromyces</taxon>
    </lineage>
</organism>
<keyword evidence="1" id="KW-0472">Membrane</keyword>
<gene>
    <name evidence="2" type="ORF">GCM10009747_24640</name>
</gene>
<sequence length="289" mass="30876">MSEIIVEPSPAKRRGLRWWAWALIALAVVVVLSVPVLGMFAYIGHSLSETSPDQPFIDGSPQQPDAKAPLACPQRCFELDAAARIAISAEDVAQLSIQDERYGVGALEPSTVAAVAPAAGEQWLALGGDEECAFLPANAPFIAAGPGSASADPISWVQTWETDDEVVDIAARAFSTTEEASAFMRDLHERVAACPWQDLDIPTAGGLDSSLVQITSQAAIDVPNEVAAVGWVREGSPGPRWRSYVWDLQRGNLVVQVRVLTDGRILEQQVATFAELLAGRLGHLEATTP</sequence>
<dbReference type="Proteomes" id="UP001500506">
    <property type="component" value="Unassembled WGS sequence"/>
</dbReference>
<dbReference type="RefSeq" id="WP_232498865.1">
    <property type="nucleotide sequence ID" value="NZ_BAAANH010000005.1"/>
</dbReference>
<feature type="transmembrane region" description="Helical" evidence="1">
    <location>
        <begin position="18"/>
        <end position="43"/>
    </location>
</feature>
<dbReference type="EMBL" id="BAAANH010000005">
    <property type="protein sequence ID" value="GAA1764002.1"/>
    <property type="molecule type" value="Genomic_DNA"/>
</dbReference>
<dbReference type="InterPro" id="IPR038232">
    <property type="entry name" value="PknH-like_Extracell_sf"/>
</dbReference>